<dbReference type="RefSeq" id="WP_035417177.1">
    <property type="nucleotide sequence ID" value="NZ_JAFBCV010000001.1"/>
</dbReference>
<proteinExistence type="predicted"/>
<feature type="transmembrane region" description="Helical" evidence="1">
    <location>
        <begin position="42"/>
        <end position="62"/>
    </location>
</feature>
<sequence length="63" mass="7493">METAFWPIVFIILFLIGDFLWIDQDSKRWNWLRNRSKTTKAVFFSCSLGVVLMFYLVLTFPLG</sequence>
<keyword evidence="1" id="KW-1133">Transmembrane helix</keyword>
<reference evidence="2" key="1">
    <citation type="submission" date="2021-01" db="EMBL/GenBank/DDBJ databases">
        <title>Genomic Encyclopedia of Type Strains, Phase IV (KMG-IV): sequencing the most valuable type-strain genomes for metagenomic binning, comparative biology and taxonomic classification.</title>
        <authorList>
            <person name="Goeker M."/>
        </authorList>
    </citation>
    <scope>NUCLEOTIDE SEQUENCE</scope>
    <source>
        <strain evidence="2">DSM 21943</strain>
    </source>
</reference>
<comment type="caution">
    <text evidence="2">The sequence shown here is derived from an EMBL/GenBank/DDBJ whole genome shotgun (WGS) entry which is preliminary data.</text>
</comment>
<gene>
    <name evidence="2" type="ORF">JOC54_000057</name>
</gene>
<evidence type="ECO:0000256" key="1">
    <source>
        <dbReference type="SAM" id="Phobius"/>
    </source>
</evidence>
<feature type="transmembrane region" description="Helical" evidence="1">
    <location>
        <begin position="6"/>
        <end position="22"/>
    </location>
</feature>
<evidence type="ECO:0000313" key="3">
    <source>
        <dbReference type="Proteomes" id="UP001179280"/>
    </source>
</evidence>
<organism evidence="2 3">
    <name type="scientific">Shouchella xiaoxiensis</name>
    <dbReference type="NCBI Taxonomy" id="766895"/>
    <lineage>
        <taxon>Bacteria</taxon>
        <taxon>Bacillati</taxon>
        <taxon>Bacillota</taxon>
        <taxon>Bacilli</taxon>
        <taxon>Bacillales</taxon>
        <taxon>Bacillaceae</taxon>
        <taxon>Shouchella</taxon>
    </lineage>
</organism>
<dbReference type="Proteomes" id="UP001179280">
    <property type="component" value="Unassembled WGS sequence"/>
</dbReference>
<protein>
    <submittedName>
        <fullName evidence="2">Membrane protein</fullName>
    </submittedName>
</protein>
<dbReference type="EMBL" id="JAFBCV010000001">
    <property type="protein sequence ID" value="MBM7836826.1"/>
    <property type="molecule type" value="Genomic_DNA"/>
</dbReference>
<keyword evidence="1" id="KW-0812">Transmembrane</keyword>
<accession>A0ABS2SMS9</accession>
<keyword evidence="3" id="KW-1185">Reference proteome</keyword>
<name>A0ABS2SMS9_9BACI</name>
<evidence type="ECO:0000313" key="2">
    <source>
        <dbReference type="EMBL" id="MBM7836826.1"/>
    </source>
</evidence>
<keyword evidence="1" id="KW-0472">Membrane</keyword>